<sequence>MIATLSLSSLLLGTGLSFAATRNSSRSEICEIWSGRLLIAGLGLLGASMPLFR</sequence>
<evidence type="ECO:0000313" key="2">
    <source>
        <dbReference type="EMBL" id="MET3693180.1"/>
    </source>
</evidence>
<evidence type="ECO:0000313" key="3">
    <source>
        <dbReference type="Proteomes" id="UP001549145"/>
    </source>
</evidence>
<protein>
    <submittedName>
        <fullName evidence="2">Uncharacterized protein</fullName>
    </submittedName>
</protein>
<organism evidence="2 3">
    <name type="scientific">Methylobacterium goesingense</name>
    <dbReference type="NCBI Taxonomy" id="243690"/>
    <lineage>
        <taxon>Bacteria</taxon>
        <taxon>Pseudomonadati</taxon>
        <taxon>Pseudomonadota</taxon>
        <taxon>Alphaproteobacteria</taxon>
        <taxon>Hyphomicrobiales</taxon>
        <taxon>Methylobacteriaceae</taxon>
        <taxon>Methylobacterium</taxon>
    </lineage>
</organism>
<name>A0ABV2L8X4_9HYPH</name>
<dbReference type="EMBL" id="JBEPMM010000007">
    <property type="protein sequence ID" value="MET3693180.1"/>
    <property type="molecule type" value="Genomic_DNA"/>
</dbReference>
<dbReference type="RefSeq" id="WP_238280260.1">
    <property type="nucleotide sequence ID" value="NZ_BPQL01000081.1"/>
</dbReference>
<dbReference type="Proteomes" id="UP001549145">
    <property type="component" value="Unassembled WGS sequence"/>
</dbReference>
<gene>
    <name evidence="2" type="ORF">ABID43_002727</name>
</gene>
<feature type="signal peptide" evidence="1">
    <location>
        <begin position="1"/>
        <end position="19"/>
    </location>
</feature>
<accession>A0ABV2L8X4</accession>
<comment type="caution">
    <text evidence="2">The sequence shown here is derived from an EMBL/GenBank/DDBJ whole genome shotgun (WGS) entry which is preliminary data.</text>
</comment>
<keyword evidence="3" id="KW-1185">Reference proteome</keyword>
<proteinExistence type="predicted"/>
<reference evidence="2 3" key="1">
    <citation type="submission" date="2024-06" db="EMBL/GenBank/DDBJ databases">
        <title>Genomic Encyclopedia of Type Strains, Phase IV (KMG-IV): sequencing the most valuable type-strain genomes for metagenomic binning, comparative biology and taxonomic classification.</title>
        <authorList>
            <person name="Goeker M."/>
        </authorList>
    </citation>
    <scope>NUCLEOTIDE SEQUENCE [LARGE SCALE GENOMIC DNA]</scope>
    <source>
        <strain evidence="2 3">DSM 21331</strain>
    </source>
</reference>
<evidence type="ECO:0000256" key="1">
    <source>
        <dbReference type="SAM" id="SignalP"/>
    </source>
</evidence>
<keyword evidence="1" id="KW-0732">Signal</keyword>
<feature type="chain" id="PRO_5047418712" evidence="1">
    <location>
        <begin position="20"/>
        <end position="53"/>
    </location>
</feature>